<protein>
    <submittedName>
        <fullName evidence="1">Uncharacterized protein</fullName>
    </submittedName>
</protein>
<evidence type="ECO:0000313" key="1">
    <source>
        <dbReference type="EMBL" id="KKM13127.1"/>
    </source>
</evidence>
<sequence length="74" mass="8283">MPASDLTPNQLRRLLAALEVSKALVLDAIRGRSVRREDVADLRRTVIGVRRVLNALDEERPWQPPEPPPAPPPE</sequence>
<dbReference type="AlphaFoldDB" id="A0A0F9HD63"/>
<gene>
    <name evidence="1" type="ORF">LCGC14_1719430</name>
</gene>
<dbReference type="EMBL" id="LAZR01015449">
    <property type="protein sequence ID" value="KKM13127.1"/>
    <property type="molecule type" value="Genomic_DNA"/>
</dbReference>
<reference evidence="1" key="1">
    <citation type="journal article" date="2015" name="Nature">
        <title>Complex archaea that bridge the gap between prokaryotes and eukaryotes.</title>
        <authorList>
            <person name="Spang A."/>
            <person name="Saw J.H."/>
            <person name="Jorgensen S.L."/>
            <person name="Zaremba-Niedzwiedzka K."/>
            <person name="Martijn J."/>
            <person name="Lind A.E."/>
            <person name="van Eijk R."/>
            <person name="Schleper C."/>
            <person name="Guy L."/>
            <person name="Ettema T.J."/>
        </authorList>
    </citation>
    <scope>NUCLEOTIDE SEQUENCE</scope>
</reference>
<organism evidence="1">
    <name type="scientific">marine sediment metagenome</name>
    <dbReference type="NCBI Taxonomy" id="412755"/>
    <lineage>
        <taxon>unclassified sequences</taxon>
        <taxon>metagenomes</taxon>
        <taxon>ecological metagenomes</taxon>
    </lineage>
</organism>
<name>A0A0F9HD63_9ZZZZ</name>
<accession>A0A0F9HD63</accession>
<comment type="caution">
    <text evidence="1">The sequence shown here is derived from an EMBL/GenBank/DDBJ whole genome shotgun (WGS) entry which is preliminary data.</text>
</comment>
<proteinExistence type="predicted"/>